<reference evidence="1" key="1">
    <citation type="journal article" date="2014" name="Front. Microbiol.">
        <title>High frequency of phylogenetically diverse reductive dehalogenase-homologous genes in deep subseafloor sedimentary metagenomes.</title>
        <authorList>
            <person name="Kawai M."/>
            <person name="Futagami T."/>
            <person name="Toyoda A."/>
            <person name="Takaki Y."/>
            <person name="Nishi S."/>
            <person name="Hori S."/>
            <person name="Arai W."/>
            <person name="Tsubouchi T."/>
            <person name="Morono Y."/>
            <person name="Uchiyama I."/>
            <person name="Ito T."/>
            <person name="Fujiyama A."/>
            <person name="Inagaki F."/>
            <person name="Takami H."/>
        </authorList>
    </citation>
    <scope>NUCLEOTIDE SEQUENCE</scope>
    <source>
        <strain evidence="1">Expedition CK06-06</strain>
    </source>
</reference>
<feature type="non-terminal residue" evidence="1">
    <location>
        <position position="1"/>
    </location>
</feature>
<gene>
    <name evidence="1" type="ORF">S03H2_62490</name>
</gene>
<dbReference type="AlphaFoldDB" id="X1JH85"/>
<dbReference type="EMBL" id="BARU01040421">
    <property type="protein sequence ID" value="GAH77689.1"/>
    <property type="molecule type" value="Genomic_DNA"/>
</dbReference>
<organism evidence="1">
    <name type="scientific">marine sediment metagenome</name>
    <dbReference type="NCBI Taxonomy" id="412755"/>
    <lineage>
        <taxon>unclassified sequences</taxon>
        <taxon>metagenomes</taxon>
        <taxon>ecological metagenomes</taxon>
    </lineage>
</organism>
<evidence type="ECO:0000313" key="1">
    <source>
        <dbReference type="EMBL" id="GAH77689.1"/>
    </source>
</evidence>
<sequence>PFDPHYFYQDIWAFKRILELGSDSHVDVGSNVKFIGFSTVIKKVTFIDIRPLIANLDNLKSIKGRE</sequence>
<comment type="caution">
    <text evidence="1">The sequence shown here is derived from an EMBL/GenBank/DDBJ whole genome shotgun (WGS) entry which is preliminary data.</text>
</comment>
<proteinExistence type="predicted"/>
<protein>
    <submittedName>
        <fullName evidence="1">Uncharacterized protein</fullName>
    </submittedName>
</protein>
<name>X1JH85_9ZZZZ</name>
<accession>X1JH85</accession>